<dbReference type="Pfam" id="PF07361">
    <property type="entry name" value="Cytochrom_B562"/>
    <property type="match status" value="1"/>
</dbReference>
<dbReference type="InterPro" id="IPR009155">
    <property type="entry name" value="Cyt_b562"/>
</dbReference>
<evidence type="ECO:0000256" key="2">
    <source>
        <dbReference type="ARBA" id="ARBA00022729"/>
    </source>
</evidence>
<comment type="caution">
    <text evidence="4">The sequence shown here is derived from an EMBL/GenBank/DDBJ whole genome shotgun (WGS) entry which is preliminary data.</text>
</comment>
<gene>
    <name evidence="4" type="ORF">ABUE30_15520</name>
</gene>
<dbReference type="EMBL" id="JBEQCT010000008">
    <property type="protein sequence ID" value="MFM2486447.1"/>
    <property type="molecule type" value="Genomic_DNA"/>
</dbReference>
<dbReference type="RefSeq" id="WP_408624746.1">
    <property type="nucleotide sequence ID" value="NZ_JBEQCT010000008.1"/>
</dbReference>
<protein>
    <submittedName>
        <fullName evidence="4">Cytochrome b562</fullName>
    </submittedName>
</protein>
<keyword evidence="5" id="KW-1185">Reference proteome</keyword>
<dbReference type="PIRSF" id="PIRSF000029">
    <property type="entry name" value="Cytochrome_b562"/>
    <property type="match status" value="1"/>
</dbReference>
<dbReference type="Gene3D" id="1.20.120.10">
    <property type="entry name" value="Cytochrome c/b562"/>
    <property type="match status" value="1"/>
</dbReference>
<feature type="chain" id="PRO_5047464604" evidence="3">
    <location>
        <begin position="23"/>
        <end position="130"/>
    </location>
</feature>
<comment type="similarity">
    <text evidence="1">Belongs to the cytochrome b562 family.</text>
</comment>
<proteinExistence type="inferred from homology"/>
<keyword evidence="2 3" id="KW-0732">Signal</keyword>
<accession>A0ABW9GA63</accession>
<dbReference type="SUPFAM" id="SSF47175">
    <property type="entry name" value="Cytochromes"/>
    <property type="match status" value="1"/>
</dbReference>
<organism evidence="4 5">
    <name type="scientific">Celerinatantimonas yamalensis</name>
    <dbReference type="NCBI Taxonomy" id="559956"/>
    <lineage>
        <taxon>Bacteria</taxon>
        <taxon>Pseudomonadati</taxon>
        <taxon>Pseudomonadota</taxon>
        <taxon>Gammaproteobacteria</taxon>
        <taxon>Celerinatantimonadaceae</taxon>
        <taxon>Celerinatantimonas</taxon>
    </lineage>
</organism>
<evidence type="ECO:0000256" key="1">
    <source>
        <dbReference type="ARBA" id="ARBA00005523"/>
    </source>
</evidence>
<reference evidence="4 5" key="1">
    <citation type="journal article" date="2013" name="Int. J. Syst. Evol. Microbiol.">
        <title>Celerinatantimonas yamalensis sp. nov., a cold-adapted diazotrophic bacterium from a cold permafrost brine.</title>
        <authorList>
            <person name="Shcherbakova V."/>
            <person name="Chuvilskaya N."/>
            <person name="Rivkina E."/>
            <person name="Demidov N."/>
            <person name="Uchaeva V."/>
            <person name="Suetin S."/>
            <person name="Suzina N."/>
            <person name="Gilichinsky D."/>
        </authorList>
    </citation>
    <scope>NUCLEOTIDE SEQUENCE [LARGE SCALE GENOMIC DNA]</scope>
    <source>
        <strain evidence="4 5">C7</strain>
    </source>
</reference>
<evidence type="ECO:0000313" key="4">
    <source>
        <dbReference type="EMBL" id="MFM2486447.1"/>
    </source>
</evidence>
<name>A0ABW9GA63_9GAMM</name>
<feature type="signal peptide" evidence="3">
    <location>
        <begin position="1"/>
        <end position="22"/>
    </location>
</feature>
<evidence type="ECO:0000256" key="3">
    <source>
        <dbReference type="SAM" id="SignalP"/>
    </source>
</evidence>
<dbReference type="Proteomes" id="UP001629953">
    <property type="component" value="Unassembled WGS sequence"/>
</dbReference>
<dbReference type="InterPro" id="IPR010980">
    <property type="entry name" value="Cyt_c/b562"/>
</dbReference>
<sequence length="130" mass="14352">MVKKLIPLLILCSSCVALPAFAAQSVGASMHEMARSYRAVMQDETLKSLGKDLSSLHDAALKAQAGVPDFLRNKPADDPMRQTYRDGIDKLLKQIELAQSYVKMGQLNKAKEAAKKIAPIRNTYHRKLGI</sequence>
<evidence type="ECO:0000313" key="5">
    <source>
        <dbReference type="Proteomes" id="UP001629953"/>
    </source>
</evidence>